<evidence type="ECO:0000256" key="1">
    <source>
        <dbReference type="SAM" id="MobiDB-lite"/>
    </source>
</evidence>
<comment type="caution">
    <text evidence="2">The sequence shown here is derived from an EMBL/GenBank/DDBJ whole genome shotgun (WGS) entry which is preliminary data.</text>
</comment>
<feature type="region of interest" description="Disordered" evidence="1">
    <location>
        <begin position="186"/>
        <end position="208"/>
    </location>
</feature>
<name>A0A5N5SHK2_9CRUS</name>
<evidence type="ECO:0000313" key="2">
    <source>
        <dbReference type="EMBL" id="KAB7493731.1"/>
    </source>
</evidence>
<dbReference type="Proteomes" id="UP000326759">
    <property type="component" value="Unassembled WGS sequence"/>
</dbReference>
<keyword evidence="3" id="KW-1185">Reference proteome</keyword>
<dbReference type="OrthoDB" id="6432667at2759"/>
<dbReference type="Pfam" id="PF13385">
    <property type="entry name" value="Laminin_G_3"/>
    <property type="match status" value="1"/>
</dbReference>
<feature type="non-terminal residue" evidence="2">
    <location>
        <position position="208"/>
    </location>
</feature>
<sequence length="208" mass="22817">MESIGTEERDDRMYIMSSGGDKEGHPGFAMYHQDNHFLVAVVSTGDQYWTVEAVAQLSAGYWTNVGATWSKQEGLKLFVNNTKVGDSSVIHTSKKKSPLNPAQVMLGCHKTSTNKTYGGFNKRASMDEFSLWRQALVGDEKDKIMGGFRDEYADMSDEKLRELLNKINTADSAQADSGANIANMLIDEEPDDSDGGNSEVSSTVNTPT</sequence>
<reference evidence="2 3" key="1">
    <citation type="journal article" date="2019" name="PLoS Biol.">
        <title>Sex chromosomes control vertical transmission of feminizing Wolbachia symbionts in an isopod.</title>
        <authorList>
            <person name="Becking T."/>
            <person name="Chebbi M.A."/>
            <person name="Giraud I."/>
            <person name="Moumen B."/>
            <person name="Laverre T."/>
            <person name="Caubet Y."/>
            <person name="Peccoud J."/>
            <person name="Gilbert C."/>
            <person name="Cordaux R."/>
        </authorList>
    </citation>
    <scope>NUCLEOTIDE SEQUENCE [LARGE SCALE GENOMIC DNA]</scope>
    <source>
        <strain evidence="2">ANa2</strain>
        <tissue evidence="2">Whole body excluding digestive tract and cuticle</tissue>
    </source>
</reference>
<dbReference type="InterPro" id="IPR013320">
    <property type="entry name" value="ConA-like_dom_sf"/>
</dbReference>
<gene>
    <name evidence="2" type="ORF">Anas_10425</name>
</gene>
<dbReference type="SUPFAM" id="SSF49899">
    <property type="entry name" value="Concanavalin A-like lectins/glucanases"/>
    <property type="match status" value="1"/>
</dbReference>
<evidence type="ECO:0000313" key="3">
    <source>
        <dbReference type="Proteomes" id="UP000326759"/>
    </source>
</evidence>
<feature type="compositionally biased region" description="Polar residues" evidence="1">
    <location>
        <begin position="195"/>
        <end position="208"/>
    </location>
</feature>
<accession>A0A5N5SHK2</accession>
<dbReference type="AlphaFoldDB" id="A0A5N5SHK2"/>
<dbReference type="Gene3D" id="2.60.120.200">
    <property type="match status" value="1"/>
</dbReference>
<protein>
    <submittedName>
        <fullName evidence="2">Uncharacterized protein</fullName>
    </submittedName>
</protein>
<dbReference type="EMBL" id="SEYY01025008">
    <property type="protein sequence ID" value="KAB7493731.1"/>
    <property type="molecule type" value="Genomic_DNA"/>
</dbReference>
<organism evidence="2 3">
    <name type="scientific">Armadillidium nasatum</name>
    <dbReference type="NCBI Taxonomy" id="96803"/>
    <lineage>
        <taxon>Eukaryota</taxon>
        <taxon>Metazoa</taxon>
        <taxon>Ecdysozoa</taxon>
        <taxon>Arthropoda</taxon>
        <taxon>Crustacea</taxon>
        <taxon>Multicrustacea</taxon>
        <taxon>Malacostraca</taxon>
        <taxon>Eumalacostraca</taxon>
        <taxon>Peracarida</taxon>
        <taxon>Isopoda</taxon>
        <taxon>Oniscidea</taxon>
        <taxon>Crinocheta</taxon>
        <taxon>Armadillidiidae</taxon>
        <taxon>Armadillidium</taxon>
    </lineage>
</organism>
<proteinExistence type="predicted"/>